<evidence type="ECO:0000313" key="1">
    <source>
        <dbReference type="EMBL" id="MET4578529.1"/>
    </source>
</evidence>
<gene>
    <name evidence="1" type="ORF">ABIE13_003645</name>
</gene>
<evidence type="ECO:0000313" key="2">
    <source>
        <dbReference type="Proteomes" id="UP001549320"/>
    </source>
</evidence>
<comment type="caution">
    <text evidence="1">The sequence shown here is derived from an EMBL/GenBank/DDBJ whole genome shotgun (WGS) entry which is preliminary data.</text>
</comment>
<sequence length="221" mass="24450">MLLNRTGHQPGMKFVQALMCSALLSWSNAGWTAEVAAPPPAIRDFAADVMQANDAEGRAFGVIDKPRATLWIFDAHGKLLDRSPVLVGQARGDVAPDDIGTRPLSKIRPHEKITASGRFVTEAGRNLNGEDIVWLDYDAAMSLHRVRNVPGENRVKRLATEDVADNRISFGCVNIPADFYDRHIKPLFGTRPGVVYVLPESRTLSEVFPFAVDAHKRPRNR</sequence>
<proteinExistence type="predicted"/>
<evidence type="ECO:0008006" key="3">
    <source>
        <dbReference type="Google" id="ProtNLM"/>
    </source>
</evidence>
<dbReference type="EMBL" id="JBEPSH010000007">
    <property type="protein sequence ID" value="MET4578529.1"/>
    <property type="molecule type" value="Genomic_DNA"/>
</dbReference>
<dbReference type="Proteomes" id="UP001549320">
    <property type="component" value="Unassembled WGS sequence"/>
</dbReference>
<keyword evidence="2" id="KW-1185">Reference proteome</keyword>
<organism evidence="1 2">
    <name type="scientific">Ottowia thiooxydans</name>
    <dbReference type="NCBI Taxonomy" id="219182"/>
    <lineage>
        <taxon>Bacteria</taxon>
        <taxon>Pseudomonadati</taxon>
        <taxon>Pseudomonadota</taxon>
        <taxon>Betaproteobacteria</taxon>
        <taxon>Burkholderiales</taxon>
        <taxon>Comamonadaceae</taxon>
        <taxon>Ottowia</taxon>
    </lineage>
</organism>
<name>A0ABV2QBY8_9BURK</name>
<accession>A0ABV2QBY8</accession>
<reference evidence="1 2" key="1">
    <citation type="submission" date="2024-06" db="EMBL/GenBank/DDBJ databases">
        <title>Sorghum-associated microbial communities from plants grown in Nebraska, USA.</title>
        <authorList>
            <person name="Schachtman D."/>
        </authorList>
    </citation>
    <scope>NUCLEOTIDE SEQUENCE [LARGE SCALE GENOMIC DNA]</scope>
    <source>
        <strain evidence="1 2">2709</strain>
    </source>
</reference>
<protein>
    <recommendedName>
        <fullName evidence="3">L,D-transpeptidase</fullName>
    </recommendedName>
</protein>